<accession>A0A7X4HBB5</accession>
<evidence type="ECO:0000256" key="2">
    <source>
        <dbReference type="SAM" id="SignalP"/>
    </source>
</evidence>
<proteinExistence type="predicted"/>
<feature type="compositionally biased region" description="Basic and acidic residues" evidence="1">
    <location>
        <begin position="88"/>
        <end position="98"/>
    </location>
</feature>
<comment type="caution">
    <text evidence="3">The sequence shown here is derived from an EMBL/GenBank/DDBJ whole genome shotgun (WGS) entry which is preliminary data.</text>
</comment>
<dbReference type="AlphaFoldDB" id="A0A7X4HBB5"/>
<dbReference type="Pfam" id="PF12836">
    <property type="entry name" value="HHH_3"/>
    <property type="match status" value="1"/>
</dbReference>
<evidence type="ECO:0000256" key="1">
    <source>
        <dbReference type="SAM" id="MobiDB-lite"/>
    </source>
</evidence>
<dbReference type="GO" id="GO:0015628">
    <property type="term" value="P:protein secretion by the type II secretion system"/>
    <property type="evidence" value="ECO:0007669"/>
    <property type="project" value="TreeGrafter"/>
</dbReference>
<evidence type="ECO:0000313" key="3">
    <source>
        <dbReference type="EMBL" id="MYN08025.1"/>
    </source>
</evidence>
<name>A0A7X4HBB5_9BURK</name>
<keyword evidence="4" id="KW-1185">Reference proteome</keyword>
<feature type="region of interest" description="Disordered" evidence="1">
    <location>
        <begin position="79"/>
        <end position="123"/>
    </location>
</feature>
<dbReference type="InterPro" id="IPR010994">
    <property type="entry name" value="RuvA_2-like"/>
</dbReference>
<dbReference type="SUPFAM" id="SSF47781">
    <property type="entry name" value="RuvA domain 2-like"/>
    <property type="match status" value="1"/>
</dbReference>
<dbReference type="PANTHER" id="PTHR21180">
    <property type="entry name" value="ENDONUCLEASE/EXONUCLEASE/PHOSPHATASE FAMILY DOMAIN-CONTAINING PROTEIN 1"/>
    <property type="match status" value="1"/>
</dbReference>
<dbReference type="InterPro" id="IPR051675">
    <property type="entry name" value="Endo/Exo/Phosphatase_dom_1"/>
</dbReference>
<sequence>MMKKLLMAVAALVATMGFAFAQVDVNKADAAALDSVKGIGPAKSKAILDERTKGGPFKDWADFEMRVKGVGEKNAVKLSEAGLQVNGKSRDGAGEAKPAKPAKAAKGEKADKTASAAAPATAK</sequence>
<evidence type="ECO:0000313" key="4">
    <source>
        <dbReference type="Proteomes" id="UP000450676"/>
    </source>
</evidence>
<dbReference type="RefSeq" id="WP_161072369.1">
    <property type="nucleotide sequence ID" value="NZ_CP086370.1"/>
</dbReference>
<reference evidence="3 4" key="1">
    <citation type="submission" date="2019-12" db="EMBL/GenBank/DDBJ databases">
        <title>Novel species isolated from a subtropical stream in China.</title>
        <authorList>
            <person name="Lu H."/>
        </authorList>
    </citation>
    <scope>NUCLEOTIDE SEQUENCE [LARGE SCALE GENOMIC DNA]</scope>
    <source>
        <strain evidence="3 4">FT127W</strain>
    </source>
</reference>
<feature type="compositionally biased region" description="Low complexity" evidence="1">
    <location>
        <begin position="113"/>
        <end position="123"/>
    </location>
</feature>
<dbReference type="Proteomes" id="UP000450676">
    <property type="component" value="Unassembled WGS sequence"/>
</dbReference>
<dbReference type="Gene3D" id="1.10.150.320">
    <property type="entry name" value="Photosystem II 12 kDa extrinsic protein"/>
    <property type="match status" value="1"/>
</dbReference>
<gene>
    <name evidence="3" type="ORF">GTP77_11845</name>
</gene>
<feature type="signal peptide" evidence="2">
    <location>
        <begin position="1"/>
        <end position="21"/>
    </location>
</feature>
<dbReference type="EMBL" id="WWCU01000011">
    <property type="protein sequence ID" value="MYN08025.1"/>
    <property type="molecule type" value="Genomic_DNA"/>
</dbReference>
<organism evidence="3 4">
    <name type="scientific">Pseudoduganella aquatica</name>
    <dbReference type="NCBI Taxonomy" id="2660641"/>
    <lineage>
        <taxon>Bacteria</taxon>
        <taxon>Pseudomonadati</taxon>
        <taxon>Pseudomonadota</taxon>
        <taxon>Betaproteobacteria</taxon>
        <taxon>Burkholderiales</taxon>
        <taxon>Oxalobacteraceae</taxon>
        <taxon>Telluria group</taxon>
        <taxon>Pseudoduganella</taxon>
    </lineage>
</organism>
<dbReference type="PANTHER" id="PTHR21180:SF32">
    <property type="entry name" value="ENDONUCLEASE_EXONUCLEASE_PHOSPHATASE FAMILY DOMAIN-CONTAINING PROTEIN 1"/>
    <property type="match status" value="1"/>
</dbReference>
<feature type="chain" id="PRO_5030527600" evidence="2">
    <location>
        <begin position="22"/>
        <end position="123"/>
    </location>
</feature>
<protein>
    <submittedName>
        <fullName evidence="3">DNA uptake protein</fullName>
    </submittedName>
</protein>
<dbReference type="GO" id="GO:0015627">
    <property type="term" value="C:type II protein secretion system complex"/>
    <property type="evidence" value="ECO:0007669"/>
    <property type="project" value="TreeGrafter"/>
</dbReference>
<keyword evidence="2" id="KW-0732">Signal</keyword>